<dbReference type="GO" id="GO:0050660">
    <property type="term" value="F:flavin adenine dinucleotide binding"/>
    <property type="evidence" value="ECO:0007669"/>
    <property type="project" value="TreeGrafter"/>
</dbReference>
<comment type="similarity">
    <text evidence="3">Belongs to the lysine N(6)-hydroxylase/L-ornithine N(5)-oxygenase family.</text>
</comment>
<dbReference type="Proteomes" id="UP000037923">
    <property type="component" value="Unassembled WGS sequence"/>
</dbReference>
<organism evidence="11 12">
    <name type="scientific">Leptomonas pyrrhocoris</name>
    <name type="common">Firebug parasite</name>
    <dbReference type="NCBI Taxonomy" id="157538"/>
    <lineage>
        <taxon>Eukaryota</taxon>
        <taxon>Discoba</taxon>
        <taxon>Euglenozoa</taxon>
        <taxon>Kinetoplastea</taxon>
        <taxon>Metakinetoplastina</taxon>
        <taxon>Trypanosomatida</taxon>
        <taxon>Trypanosomatidae</taxon>
        <taxon>Leishmaniinae</taxon>
        <taxon>Leptomonas</taxon>
    </lineage>
</organism>
<dbReference type="Gene3D" id="3.50.50.60">
    <property type="entry name" value="FAD/NAD(P)-binding domain"/>
    <property type="match status" value="1"/>
</dbReference>
<evidence type="ECO:0000256" key="1">
    <source>
        <dbReference type="ARBA" id="ARBA00001974"/>
    </source>
</evidence>
<dbReference type="RefSeq" id="XP_015663705.1">
    <property type="nucleotide sequence ID" value="XM_015798185.1"/>
</dbReference>
<protein>
    <recommendedName>
        <fullName evidence="4">L-ornithine N(5)-monooxygenase [NAD(P)H]</fullName>
        <ecNumber evidence="4">1.14.13.196</ecNumber>
    </recommendedName>
</protein>
<evidence type="ECO:0000256" key="4">
    <source>
        <dbReference type="ARBA" id="ARBA00012881"/>
    </source>
</evidence>
<comment type="pathway">
    <text evidence="2">Siderophore biosynthesis.</text>
</comment>
<evidence type="ECO:0000256" key="3">
    <source>
        <dbReference type="ARBA" id="ARBA00007588"/>
    </source>
</evidence>
<dbReference type="SUPFAM" id="SSF51905">
    <property type="entry name" value="FAD/NAD(P)-binding domain"/>
    <property type="match status" value="1"/>
</dbReference>
<evidence type="ECO:0000256" key="10">
    <source>
        <dbReference type="ARBA" id="ARBA00049248"/>
    </source>
</evidence>
<dbReference type="InterPro" id="IPR025700">
    <property type="entry name" value="Lys/Orn_oxygenase"/>
</dbReference>
<dbReference type="AlphaFoldDB" id="A0A0M9G9B5"/>
<proteinExistence type="inferred from homology"/>
<dbReference type="PANTHER" id="PTHR43539:SF91">
    <property type="entry name" value="FAD-DEPENDENT URATE HYDROXYLASE"/>
    <property type="match status" value="1"/>
</dbReference>
<dbReference type="EC" id="1.14.13.196" evidence="4"/>
<keyword evidence="7" id="KW-0521">NADP</keyword>
<name>A0A0M9G9B5_LEPPY</name>
<sequence length="319" mass="35295">MDGDAAAMPQCEKLYSRHVVLVTGRGGLGGQKLPEWAQRIPAEKRVHSSDVWSGDALAGKHVLVIGGSSSAMDCAGTALEHGATEVHLLIRRPDLPRVNKSKAAVGPGITHGYLTFKDAWKWQYRHYMNLHIPPPHGSVLRVSRHANAFFHFGAAVEKVSVRDDGRVRVETTKGLMATDFVIFATGYAVDWQQRPEFAPFASHVLQWKDVYSPPEGLPSKDMSQFPYLGPSFEFREKVEGGCPGLHHIHCFCYPATVSFGAVSGDIPQITDGARMLAQRLTGDLYREDVAAHMKEVEAFEDAELDGTEWAPSEWPEYKE</sequence>
<comment type="cofactor">
    <cofactor evidence="1">
        <name>FAD</name>
        <dbReference type="ChEBI" id="CHEBI:57692"/>
    </cofactor>
</comment>
<evidence type="ECO:0000256" key="5">
    <source>
        <dbReference type="ARBA" id="ARBA00022630"/>
    </source>
</evidence>
<dbReference type="OrthoDB" id="1716816at2759"/>
<evidence type="ECO:0000256" key="7">
    <source>
        <dbReference type="ARBA" id="ARBA00022857"/>
    </source>
</evidence>
<dbReference type="Pfam" id="PF13434">
    <property type="entry name" value="Lys_Orn_oxgnase"/>
    <property type="match status" value="1"/>
</dbReference>
<evidence type="ECO:0000256" key="6">
    <source>
        <dbReference type="ARBA" id="ARBA00022827"/>
    </source>
</evidence>
<dbReference type="InterPro" id="IPR050982">
    <property type="entry name" value="Auxin_biosynth/cation_transpt"/>
</dbReference>
<evidence type="ECO:0000256" key="2">
    <source>
        <dbReference type="ARBA" id="ARBA00004924"/>
    </source>
</evidence>
<comment type="caution">
    <text evidence="11">The sequence shown here is derived from an EMBL/GenBank/DDBJ whole genome shotgun (WGS) entry which is preliminary data.</text>
</comment>
<evidence type="ECO:0000256" key="8">
    <source>
        <dbReference type="ARBA" id="ARBA00023002"/>
    </source>
</evidence>
<comment type="catalytic activity">
    <reaction evidence="10">
        <text>L-ornithine + NADH + O2 = N(5)-hydroxy-L-ornithine + NAD(+) + H2O</text>
        <dbReference type="Rhea" id="RHEA:41512"/>
        <dbReference type="ChEBI" id="CHEBI:15377"/>
        <dbReference type="ChEBI" id="CHEBI:15379"/>
        <dbReference type="ChEBI" id="CHEBI:46911"/>
        <dbReference type="ChEBI" id="CHEBI:57540"/>
        <dbReference type="ChEBI" id="CHEBI:57945"/>
        <dbReference type="ChEBI" id="CHEBI:78275"/>
        <dbReference type="EC" id="1.14.13.196"/>
    </reaction>
</comment>
<dbReference type="VEuPathDB" id="TriTrypDB:LpyrH10_02_5850"/>
<keyword evidence="5" id="KW-0285">Flavoprotein</keyword>
<keyword evidence="6" id="KW-0274">FAD</keyword>
<gene>
    <name evidence="11" type="ORF">ABB37_01611</name>
</gene>
<dbReference type="GO" id="GO:0004497">
    <property type="term" value="F:monooxygenase activity"/>
    <property type="evidence" value="ECO:0007669"/>
    <property type="project" value="TreeGrafter"/>
</dbReference>
<evidence type="ECO:0000256" key="9">
    <source>
        <dbReference type="ARBA" id="ARBA00047598"/>
    </source>
</evidence>
<dbReference type="InterPro" id="IPR036188">
    <property type="entry name" value="FAD/NAD-bd_sf"/>
</dbReference>
<keyword evidence="8" id="KW-0560">Oxidoreductase</keyword>
<comment type="catalytic activity">
    <reaction evidence="9">
        <text>L-ornithine + NADPH + O2 = N(5)-hydroxy-L-ornithine + NADP(+) + H2O</text>
        <dbReference type="Rhea" id="RHEA:41508"/>
        <dbReference type="ChEBI" id="CHEBI:15377"/>
        <dbReference type="ChEBI" id="CHEBI:15379"/>
        <dbReference type="ChEBI" id="CHEBI:46911"/>
        <dbReference type="ChEBI" id="CHEBI:57783"/>
        <dbReference type="ChEBI" id="CHEBI:58349"/>
        <dbReference type="ChEBI" id="CHEBI:78275"/>
        <dbReference type="EC" id="1.14.13.196"/>
    </reaction>
</comment>
<accession>A0A0M9G9B5</accession>
<dbReference type="EMBL" id="LGTL01000002">
    <property type="protein sequence ID" value="KPA85266.1"/>
    <property type="molecule type" value="Genomic_DNA"/>
</dbReference>
<keyword evidence="12" id="KW-1185">Reference proteome</keyword>
<dbReference type="GeneID" id="26901906"/>
<reference evidence="11 12" key="1">
    <citation type="submission" date="2015-07" db="EMBL/GenBank/DDBJ databases">
        <title>High-quality genome of monoxenous trypanosomatid Leptomonas pyrrhocoris.</title>
        <authorList>
            <person name="Flegontov P."/>
            <person name="Butenko A."/>
            <person name="Firsov S."/>
            <person name="Vlcek C."/>
            <person name="Logacheva M.D."/>
            <person name="Field M."/>
            <person name="Filatov D."/>
            <person name="Flegontova O."/>
            <person name="Gerasimov E."/>
            <person name="Jackson A.P."/>
            <person name="Kelly S."/>
            <person name="Opperdoes F."/>
            <person name="O'Reilly A."/>
            <person name="Votypka J."/>
            <person name="Yurchenko V."/>
            <person name="Lukes J."/>
        </authorList>
    </citation>
    <scope>NUCLEOTIDE SEQUENCE [LARGE SCALE GENOMIC DNA]</scope>
    <source>
        <strain evidence="11">H10</strain>
    </source>
</reference>
<dbReference type="PANTHER" id="PTHR43539">
    <property type="entry name" value="FLAVIN-BINDING MONOOXYGENASE-LIKE PROTEIN (AFU_ORTHOLOGUE AFUA_4G09220)"/>
    <property type="match status" value="1"/>
</dbReference>
<evidence type="ECO:0000313" key="12">
    <source>
        <dbReference type="Proteomes" id="UP000037923"/>
    </source>
</evidence>
<evidence type="ECO:0000313" key="11">
    <source>
        <dbReference type="EMBL" id="KPA85266.1"/>
    </source>
</evidence>